<protein>
    <submittedName>
        <fullName evidence="1">562_t:CDS:1</fullName>
    </submittedName>
</protein>
<name>A0A9N9JXZ6_9GLOM</name>
<evidence type="ECO:0000313" key="2">
    <source>
        <dbReference type="Proteomes" id="UP000789759"/>
    </source>
</evidence>
<gene>
    <name evidence="1" type="ORF">CPELLU_LOCUS17832</name>
</gene>
<evidence type="ECO:0000313" key="1">
    <source>
        <dbReference type="EMBL" id="CAG8802620.1"/>
    </source>
</evidence>
<dbReference type="OrthoDB" id="10400039at2759"/>
<organism evidence="1 2">
    <name type="scientific">Cetraspora pellucida</name>
    <dbReference type="NCBI Taxonomy" id="1433469"/>
    <lineage>
        <taxon>Eukaryota</taxon>
        <taxon>Fungi</taxon>
        <taxon>Fungi incertae sedis</taxon>
        <taxon>Mucoromycota</taxon>
        <taxon>Glomeromycotina</taxon>
        <taxon>Glomeromycetes</taxon>
        <taxon>Diversisporales</taxon>
        <taxon>Gigasporaceae</taxon>
        <taxon>Cetraspora</taxon>
    </lineage>
</organism>
<reference evidence="1" key="1">
    <citation type="submission" date="2021-06" db="EMBL/GenBank/DDBJ databases">
        <authorList>
            <person name="Kallberg Y."/>
            <person name="Tangrot J."/>
            <person name="Rosling A."/>
        </authorList>
    </citation>
    <scope>NUCLEOTIDE SEQUENCE</scope>
    <source>
        <strain evidence="1">FL966</strain>
    </source>
</reference>
<dbReference type="EMBL" id="CAJVQA010032057">
    <property type="protein sequence ID" value="CAG8802620.1"/>
    <property type="molecule type" value="Genomic_DNA"/>
</dbReference>
<sequence>MLEHLQKHPYVSQVIEDGMAVICICGKQIVFKSKYNKAYLDSHVNEPGCNWSSGTHAITEFFCSSKKDYIFLENTPVRYALLNKDQQEQLNYAERMQAK</sequence>
<keyword evidence="2" id="KW-1185">Reference proteome</keyword>
<comment type="caution">
    <text evidence="1">The sequence shown here is derived from an EMBL/GenBank/DDBJ whole genome shotgun (WGS) entry which is preliminary data.</text>
</comment>
<dbReference type="AlphaFoldDB" id="A0A9N9JXZ6"/>
<dbReference type="Proteomes" id="UP000789759">
    <property type="component" value="Unassembled WGS sequence"/>
</dbReference>
<accession>A0A9N9JXZ6</accession>
<proteinExistence type="predicted"/>